<dbReference type="InterPro" id="IPR055411">
    <property type="entry name" value="LRR_FXL15/At3g58940/PEG3-like"/>
</dbReference>
<name>A0ABM1LLE0_PRUMU</name>
<protein>
    <submittedName>
        <fullName evidence="3">F-box/LRR-repeat protein At2g29930-like</fullName>
    </submittedName>
</protein>
<dbReference type="InterPro" id="IPR050232">
    <property type="entry name" value="FBL13/AtMIF1-like"/>
</dbReference>
<dbReference type="SUPFAM" id="SSF81383">
    <property type="entry name" value="F-box domain"/>
    <property type="match status" value="1"/>
</dbReference>
<feature type="domain" description="F-box/LRR-repeat protein 15/At3g58940/PEG3-like LRR" evidence="1">
    <location>
        <begin position="80"/>
        <end position="295"/>
    </location>
</feature>
<reference evidence="3" key="2">
    <citation type="submission" date="2025-08" db="UniProtKB">
        <authorList>
            <consortium name="RefSeq"/>
        </authorList>
    </citation>
    <scope>IDENTIFICATION</scope>
</reference>
<dbReference type="GeneID" id="103325896"/>
<gene>
    <name evidence="3" type="primary">LOC103325896</name>
</gene>
<dbReference type="InterPro" id="IPR032675">
    <property type="entry name" value="LRR_dom_sf"/>
</dbReference>
<organism evidence="2 3">
    <name type="scientific">Prunus mume</name>
    <name type="common">Japanese apricot</name>
    <name type="synonym">Armeniaca mume</name>
    <dbReference type="NCBI Taxonomy" id="102107"/>
    <lineage>
        <taxon>Eukaryota</taxon>
        <taxon>Viridiplantae</taxon>
        <taxon>Streptophyta</taxon>
        <taxon>Embryophyta</taxon>
        <taxon>Tracheophyta</taxon>
        <taxon>Spermatophyta</taxon>
        <taxon>Magnoliopsida</taxon>
        <taxon>eudicotyledons</taxon>
        <taxon>Gunneridae</taxon>
        <taxon>Pentapetalae</taxon>
        <taxon>rosids</taxon>
        <taxon>fabids</taxon>
        <taxon>Rosales</taxon>
        <taxon>Rosaceae</taxon>
        <taxon>Amygdaloideae</taxon>
        <taxon>Amygdaleae</taxon>
        <taxon>Prunus</taxon>
    </lineage>
</organism>
<keyword evidence="2" id="KW-1185">Reference proteome</keyword>
<dbReference type="InterPro" id="IPR053781">
    <property type="entry name" value="F-box_AtFBL13-like"/>
</dbReference>
<dbReference type="InterPro" id="IPR036047">
    <property type="entry name" value="F-box-like_dom_sf"/>
</dbReference>
<evidence type="ECO:0000313" key="2">
    <source>
        <dbReference type="Proteomes" id="UP000694861"/>
    </source>
</evidence>
<dbReference type="Pfam" id="PF24758">
    <property type="entry name" value="LRR_At5g56370"/>
    <property type="match status" value="1"/>
</dbReference>
<dbReference type="Proteomes" id="UP000694861">
    <property type="component" value="Linkage group LG3"/>
</dbReference>
<reference evidence="2" key="1">
    <citation type="journal article" date="2012" name="Nat. Commun.">
        <title>The genome of Prunus mume.</title>
        <authorList>
            <person name="Zhang Q."/>
            <person name="Chen W."/>
            <person name="Sun L."/>
            <person name="Zhao F."/>
            <person name="Huang B."/>
            <person name="Yang W."/>
            <person name="Tao Y."/>
            <person name="Wang J."/>
            <person name="Yuan Z."/>
            <person name="Fan G."/>
            <person name="Xing Z."/>
            <person name="Han C."/>
            <person name="Pan H."/>
            <person name="Zhong X."/>
            <person name="Shi W."/>
            <person name="Liang X."/>
            <person name="Du D."/>
            <person name="Sun F."/>
            <person name="Xu Z."/>
            <person name="Hao R."/>
            <person name="Lv T."/>
            <person name="Lv Y."/>
            <person name="Zheng Z."/>
            <person name="Sun M."/>
            <person name="Luo L."/>
            <person name="Cai M."/>
            <person name="Gao Y."/>
            <person name="Wang J."/>
            <person name="Yin Y."/>
            <person name="Xu X."/>
            <person name="Cheng T."/>
            <person name="Wang J."/>
        </authorList>
    </citation>
    <scope>NUCLEOTIDE SEQUENCE [LARGE SCALE GENOMIC DNA]</scope>
</reference>
<dbReference type="SUPFAM" id="SSF52047">
    <property type="entry name" value="RNI-like"/>
    <property type="match status" value="1"/>
</dbReference>
<dbReference type="Gene3D" id="3.80.10.10">
    <property type="entry name" value="Ribonuclease Inhibitor"/>
    <property type="match status" value="1"/>
</dbReference>
<dbReference type="PANTHER" id="PTHR31900:SF34">
    <property type="entry name" value="EMB|CAB62440.1-RELATED"/>
    <property type="match status" value="1"/>
</dbReference>
<accession>A0ABM1LLE0</accession>
<dbReference type="PANTHER" id="PTHR31900">
    <property type="entry name" value="F-BOX/RNI SUPERFAMILY PROTEIN-RELATED"/>
    <property type="match status" value="1"/>
</dbReference>
<dbReference type="CDD" id="cd22160">
    <property type="entry name" value="F-box_AtFBL13-like"/>
    <property type="match status" value="1"/>
</dbReference>
<dbReference type="RefSeq" id="XP_016648217.1">
    <property type="nucleotide sequence ID" value="XM_016792731.1"/>
</dbReference>
<proteinExistence type="predicted"/>
<sequence>MCLEGDKDRISELPDALVCHLLPFLPTTWAARTTVLSRRWNNVWTCVTNLDFNDERDFWCNHGYIKEVSLKTYVRDFARLEGWICTAVRRNVVELDLELYAGNEKEHTFVLPISVLICKTLQVLKLCGSFCSYINYAPPPASGCFPSLKSLEVLRVPYPDKGLMEKLFTNCPVLEHLIIEAVLADDVAYKIQVSAPQLKTLRISLHEQYFMNSVCIDAPKLESLDVETGALLDARSLISANVHLRDNRFQVNRASFAKHATALLAEISNVKNLSLSASHLEAGYLPFFPNLNRLEVVIRHRDHWDLIGVLLDKSPNLEVIFLSGYGTPKCNRKDSELQWDPPKVVP</sequence>
<evidence type="ECO:0000259" key="1">
    <source>
        <dbReference type="Pfam" id="PF24758"/>
    </source>
</evidence>
<evidence type="ECO:0000313" key="3">
    <source>
        <dbReference type="RefSeq" id="XP_016648217.1"/>
    </source>
</evidence>